<comment type="catalytic activity">
    <reaction evidence="13">
        <text>a lipid A disaccharide + ATP = a lipid IVA + ADP + H(+)</text>
        <dbReference type="Rhea" id="RHEA:67840"/>
        <dbReference type="ChEBI" id="CHEBI:15378"/>
        <dbReference type="ChEBI" id="CHEBI:30616"/>
        <dbReference type="ChEBI" id="CHEBI:176343"/>
        <dbReference type="ChEBI" id="CHEBI:176425"/>
        <dbReference type="ChEBI" id="CHEBI:456216"/>
        <dbReference type="EC" id="2.7.1.130"/>
    </reaction>
</comment>
<evidence type="ECO:0000313" key="15">
    <source>
        <dbReference type="EMBL" id="RCN56248.1"/>
    </source>
</evidence>
<feature type="region of interest" description="Disordered" evidence="14">
    <location>
        <begin position="1"/>
        <end position="27"/>
    </location>
</feature>
<comment type="pathway">
    <text evidence="2 13">Glycolipid biosynthesis; lipid IV(A) biosynthesis; lipid IV(A) from (3R)-3-hydroxytetradecanoyl-[acyl-carrier-protein] and UDP-N-acetyl-alpha-D-glucosamine: step 6/6.</text>
</comment>
<dbReference type="EC" id="2.7.1.130" evidence="3 13"/>
<evidence type="ECO:0000256" key="2">
    <source>
        <dbReference type="ARBA" id="ARBA00004870"/>
    </source>
</evidence>
<evidence type="ECO:0000256" key="14">
    <source>
        <dbReference type="SAM" id="MobiDB-lite"/>
    </source>
</evidence>
<protein>
    <recommendedName>
        <fullName evidence="4 13">Tetraacyldisaccharide 4'-kinase</fullName>
        <ecNumber evidence="3 13">2.7.1.130</ecNumber>
    </recommendedName>
    <alternativeName>
        <fullName evidence="12 13">Lipid A 4'-kinase</fullName>
    </alternativeName>
</protein>
<dbReference type="PANTHER" id="PTHR42724">
    <property type="entry name" value="TETRAACYLDISACCHARIDE 4'-KINASE"/>
    <property type="match status" value="1"/>
</dbReference>
<keyword evidence="5 13" id="KW-0444">Lipid biosynthesis</keyword>
<dbReference type="PANTHER" id="PTHR42724:SF1">
    <property type="entry name" value="TETRAACYLDISACCHARIDE 4'-KINASE, MITOCHONDRIAL-RELATED"/>
    <property type="match status" value="1"/>
</dbReference>
<name>A0A368HD03_9GAMM</name>
<dbReference type="GO" id="GO:0009029">
    <property type="term" value="F:lipid-A 4'-kinase activity"/>
    <property type="evidence" value="ECO:0007669"/>
    <property type="project" value="UniProtKB-UniRule"/>
</dbReference>
<evidence type="ECO:0000256" key="10">
    <source>
        <dbReference type="ARBA" id="ARBA00022840"/>
    </source>
</evidence>
<dbReference type="InterPro" id="IPR003758">
    <property type="entry name" value="LpxK"/>
</dbReference>
<dbReference type="SUPFAM" id="SSF52540">
    <property type="entry name" value="P-loop containing nucleoside triphosphate hydrolases"/>
    <property type="match status" value="1"/>
</dbReference>
<keyword evidence="10 13" id="KW-0067">ATP-binding</keyword>
<comment type="caution">
    <text evidence="15">The sequence shown here is derived from an EMBL/GenBank/DDBJ whole genome shotgun (WGS) entry which is preliminary data.</text>
</comment>
<evidence type="ECO:0000256" key="11">
    <source>
        <dbReference type="ARBA" id="ARBA00023098"/>
    </source>
</evidence>
<dbReference type="AlphaFoldDB" id="A0A368HD03"/>
<dbReference type="HAMAP" id="MF_00409">
    <property type="entry name" value="LpxK"/>
    <property type="match status" value="1"/>
</dbReference>
<keyword evidence="11 13" id="KW-0443">Lipid metabolism</keyword>
<evidence type="ECO:0000256" key="8">
    <source>
        <dbReference type="ARBA" id="ARBA00022741"/>
    </source>
</evidence>
<keyword evidence="7 13" id="KW-0808">Transferase</keyword>
<keyword evidence="6 13" id="KW-0441">Lipid A biosynthesis</keyword>
<accession>A0A368HD03</accession>
<dbReference type="InterPro" id="IPR027417">
    <property type="entry name" value="P-loop_NTPase"/>
</dbReference>
<dbReference type="Proteomes" id="UP000253250">
    <property type="component" value="Unassembled WGS sequence"/>
</dbReference>
<comment type="function">
    <text evidence="1 13">Transfers the gamma-phosphate of ATP to the 4'-position of a tetraacyldisaccharide 1-phosphate intermediate (termed DS-1-P) to form tetraacyldisaccharide 1,4'-bis-phosphate (lipid IVA).</text>
</comment>
<proteinExistence type="inferred from homology"/>
<dbReference type="NCBIfam" id="TIGR00682">
    <property type="entry name" value="lpxK"/>
    <property type="match status" value="1"/>
</dbReference>
<evidence type="ECO:0000256" key="3">
    <source>
        <dbReference type="ARBA" id="ARBA00012071"/>
    </source>
</evidence>
<keyword evidence="16" id="KW-1185">Reference proteome</keyword>
<dbReference type="EMBL" id="PSYR01000002">
    <property type="protein sequence ID" value="RCN56248.1"/>
    <property type="molecule type" value="Genomic_DNA"/>
</dbReference>
<feature type="compositionally biased region" description="Gly residues" evidence="14">
    <location>
        <begin position="13"/>
        <end position="25"/>
    </location>
</feature>
<gene>
    <name evidence="13" type="primary">lpxK</name>
    <name evidence="15" type="ORF">C4900_10400</name>
</gene>
<keyword evidence="9 13" id="KW-0418">Kinase</keyword>
<reference evidence="15 16" key="1">
    <citation type="submission" date="2018-02" db="EMBL/GenBank/DDBJ databases">
        <title>Insights into the biology of acidophilic members of the Acidiferrobacteraceae family derived from comparative genomic analyses.</title>
        <authorList>
            <person name="Issotta F."/>
            <person name="Thyssen C."/>
            <person name="Mena C."/>
            <person name="Moya A."/>
            <person name="Bellenberg S."/>
            <person name="Sproer C."/>
            <person name="Covarrubias P.C."/>
            <person name="Sand W."/>
            <person name="Quatrini R."/>
            <person name="Vera M."/>
        </authorList>
    </citation>
    <scope>NUCLEOTIDE SEQUENCE [LARGE SCALE GENOMIC DNA]</scope>
    <source>
        <strain evidence="16">m-1</strain>
    </source>
</reference>
<evidence type="ECO:0000256" key="7">
    <source>
        <dbReference type="ARBA" id="ARBA00022679"/>
    </source>
</evidence>
<evidence type="ECO:0000256" key="5">
    <source>
        <dbReference type="ARBA" id="ARBA00022516"/>
    </source>
</evidence>
<keyword evidence="8 13" id="KW-0547">Nucleotide-binding</keyword>
<comment type="similarity">
    <text evidence="13">Belongs to the LpxK family.</text>
</comment>
<feature type="binding site" evidence="13">
    <location>
        <begin position="137"/>
        <end position="144"/>
    </location>
    <ligand>
        <name>ATP</name>
        <dbReference type="ChEBI" id="CHEBI:30616"/>
    </ligand>
</feature>
<evidence type="ECO:0000256" key="9">
    <source>
        <dbReference type="ARBA" id="ARBA00022777"/>
    </source>
</evidence>
<dbReference type="UniPathway" id="UPA00359">
    <property type="reaction ID" value="UER00482"/>
</dbReference>
<evidence type="ECO:0000256" key="12">
    <source>
        <dbReference type="ARBA" id="ARBA00029757"/>
    </source>
</evidence>
<evidence type="ECO:0000256" key="1">
    <source>
        <dbReference type="ARBA" id="ARBA00002274"/>
    </source>
</evidence>
<dbReference type="Pfam" id="PF02606">
    <property type="entry name" value="LpxK"/>
    <property type="match status" value="1"/>
</dbReference>
<organism evidence="15 16">
    <name type="scientific">Acidiferrobacter thiooxydans</name>
    <dbReference type="NCBI Taxonomy" id="163359"/>
    <lineage>
        <taxon>Bacteria</taxon>
        <taxon>Pseudomonadati</taxon>
        <taxon>Pseudomonadota</taxon>
        <taxon>Gammaproteobacteria</taxon>
        <taxon>Acidiferrobacterales</taxon>
        <taxon>Acidiferrobacteraceae</taxon>
        <taxon>Acidiferrobacter</taxon>
    </lineage>
</organism>
<sequence length="400" mass="42949">MGGARGRARGERGACGGSRPAGGGATCRSREHRARHVLGVAFGEPRGGARGRRRLATVFLAGAACRRGGRRSAGGTGLRVLSDPWRHWAATGLWSRVLWPMSVLYCALAILRRRLYTVGVCTVQRLPVPVIVVGNVTVGGTGKTPFVLWLCARLSAAGLRPGIVLRGYGGRNRGVLRVDAHSDPGCVGDEAVLLARHAPGPVIAARDRVAGAQALVEAGCDVIVADDGLQHYRLGRCLEIGILDGVRRFGNGLCLPGGPLREPRTRWDRLDFRVTQGQAAAGEWAMGLAGDRAYAVGGHAEVGLADLRRVHAVAGIGHPQRFFRALEGWGLEVIAHPFPDHHRYSAEDLQFDTDDPVVMTEKDAVKCESLGRSGLWYVPVRAVVDEELARRILARLKPRS</sequence>
<dbReference type="GO" id="GO:0005886">
    <property type="term" value="C:plasma membrane"/>
    <property type="evidence" value="ECO:0007669"/>
    <property type="project" value="TreeGrafter"/>
</dbReference>
<dbReference type="OrthoDB" id="9766423at2"/>
<evidence type="ECO:0000256" key="6">
    <source>
        <dbReference type="ARBA" id="ARBA00022556"/>
    </source>
</evidence>
<dbReference type="GO" id="GO:0009244">
    <property type="term" value="P:lipopolysaccharide core region biosynthetic process"/>
    <property type="evidence" value="ECO:0007669"/>
    <property type="project" value="TreeGrafter"/>
</dbReference>
<evidence type="ECO:0000256" key="4">
    <source>
        <dbReference type="ARBA" id="ARBA00016436"/>
    </source>
</evidence>
<evidence type="ECO:0000256" key="13">
    <source>
        <dbReference type="HAMAP-Rule" id="MF_00409"/>
    </source>
</evidence>
<evidence type="ECO:0000313" key="16">
    <source>
        <dbReference type="Proteomes" id="UP000253250"/>
    </source>
</evidence>
<dbReference type="GO" id="GO:0005524">
    <property type="term" value="F:ATP binding"/>
    <property type="evidence" value="ECO:0007669"/>
    <property type="project" value="UniProtKB-UniRule"/>
</dbReference>
<dbReference type="GO" id="GO:0009245">
    <property type="term" value="P:lipid A biosynthetic process"/>
    <property type="evidence" value="ECO:0007669"/>
    <property type="project" value="UniProtKB-UniRule"/>
</dbReference>